<dbReference type="InterPro" id="IPR031825">
    <property type="entry name" value="RXLR"/>
</dbReference>
<dbReference type="AlphaFoldDB" id="A0A8T1WF95"/>
<sequence length="157" mass="17887">MRLLCYVLLLISITFVATIDADSIGKDPNETGGLKVAPSELEFATRLLIANQDNGAGKRLLRVAADADTDSDALLSDEERGIKVPKAIKKWIQKYKDMKNNALETQFKRLYEQGETPTTLYKRLRMGRWSTPRRNKKLYQKYTVWWINKHSPASPTG</sequence>
<dbReference type="OrthoDB" id="126652at2759"/>
<protein>
    <recommendedName>
        <fullName evidence="5">RxLR effector protein</fullName>
    </recommendedName>
</protein>
<proteinExistence type="inferred from homology"/>
<dbReference type="EMBL" id="JAGDFL010000362">
    <property type="protein sequence ID" value="KAG7391248.1"/>
    <property type="molecule type" value="Genomic_DNA"/>
</dbReference>
<dbReference type="Pfam" id="PF16810">
    <property type="entry name" value="RXLR"/>
    <property type="match status" value="1"/>
</dbReference>
<accession>A0A8T1WF95</accession>
<evidence type="ECO:0000256" key="2">
    <source>
        <dbReference type="ARBA" id="ARBA00010400"/>
    </source>
</evidence>
<comment type="caution">
    <text evidence="6">The sequence shown here is derived from an EMBL/GenBank/DDBJ whole genome shotgun (WGS) entry which is preliminary data.</text>
</comment>
<organism evidence="6 7">
    <name type="scientific">Phytophthora boehmeriae</name>
    <dbReference type="NCBI Taxonomy" id="109152"/>
    <lineage>
        <taxon>Eukaryota</taxon>
        <taxon>Sar</taxon>
        <taxon>Stramenopiles</taxon>
        <taxon>Oomycota</taxon>
        <taxon>Peronosporomycetes</taxon>
        <taxon>Peronosporales</taxon>
        <taxon>Peronosporaceae</taxon>
        <taxon>Phytophthora</taxon>
    </lineage>
</organism>
<reference evidence="6" key="1">
    <citation type="submission" date="2021-02" db="EMBL/GenBank/DDBJ databases">
        <authorList>
            <person name="Palmer J.M."/>
        </authorList>
    </citation>
    <scope>NUCLEOTIDE SEQUENCE</scope>
    <source>
        <strain evidence="6">SCRP23</strain>
    </source>
</reference>
<keyword evidence="7" id="KW-1185">Reference proteome</keyword>
<dbReference type="Proteomes" id="UP000693981">
    <property type="component" value="Unassembled WGS sequence"/>
</dbReference>
<gene>
    <name evidence="6" type="ORF">PHYBOEH_006763</name>
</gene>
<keyword evidence="3 5" id="KW-0964">Secreted</keyword>
<comment type="subcellular location">
    <subcellularLocation>
        <location evidence="1 5">Secreted</location>
    </subcellularLocation>
</comment>
<evidence type="ECO:0000313" key="7">
    <source>
        <dbReference type="Proteomes" id="UP000693981"/>
    </source>
</evidence>
<comment type="function">
    <text evidence="5">Effector that suppresses plant defense responses during pathogen infection.</text>
</comment>
<feature type="chain" id="PRO_5044971978" description="RxLR effector protein" evidence="5">
    <location>
        <begin position="22"/>
        <end position="157"/>
    </location>
</feature>
<feature type="signal peptide" evidence="5">
    <location>
        <begin position="1"/>
        <end position="21"/>
    </location>
</feature>
<evidence type="ECO:0000256" key="1">
    <source>
        <dbReference type="ARBA" id="ARBA00004613"/>
    </source>
</evidence>
<name>A0A8T1WF95_9STRA</name>
<evidence type="ECO:0000256" key="5">
    <source>
        <dbReference type="RuleBase" id="RU367124"/>
    </source>
</evidence>
<keyword evidence="4 5" id="KW-0732">Signal</keyword>
<comment type="similarity">
    <text evidence="2 5">Belongs to the RxLR effector family.</text>
</comment>
<evidence type="ECO:0000256" key="4">
    <source>
        <dbReference type="ARBA" id="ARBA00022729"/>
    </source>
</evidence>
<evidence type="ECO:0000313" key="6">
    <source>
        <dbReference type="EMBL" id="KAG7391248.1"/>
    </source>
</evidence>
<evidence type="ECO:0000256" key="3">
    <source>
        <dbReference type="ARBA" id="ARBA00022525"/>
    </source>
</evidence>
<comment type="domain">
    <text evidence="5">The RxLR-dEER motif acts to carry the protein into the host cell cytoplasm through binding to cell surface phosphatidylinositol-3-phosphate.</text>
</comment>